<evidence type="ECO:0000313" key="3">
    <source>
        <dbReference type="Proteomes" id="UP001236663"/>
    </source>
</evidence>
<dbReference type="Gene3D" id="3.30.750.170">
    <property type="match status" value="1"/>
</dbReference>
<dbReference type="Gene3D" id="2.30.42.10">
    <property type="match status" value="1"/>
</dbReference>
<protein>
    <submittedName>
        <fullName evidence="2">S41 family peptidase</fullName>
    </submittedName>
</protein>
<name>A0ABT8CGT8_9BACT</name>
<reference evidence="3" key="1">
    <citation type="journal article" date="2019" name="Int. J. Syst. Evol. Microbiol.">
        <title>The Global Catalogue of Microorganisms (GCM) 10K type strain sequencing project: providing services to taxonomists for standard genome sequencing and annotation.</title>
        <authorList>
            <consortium name="The Broad Institute Genomics Platform"/>
            <consortium name="The Broad Institute Genome Sequencing Center for Infectious Disease"/>
            <person name="Wu L."/>
            <person name="Ma J."/>
        </authorList>
    </citation>
    <scope>NUCLEOTIDE SEQUENCE [LARGE SCALE GENOMIC DNA]</scope>
    <source>
        <strain evidence="3">CECT 7706</strain>
    </source>
</reference>
<gene>
    <name evidence="2" type="ORF">QWZ15_23275</name>
</gene>
<dbReference type="RefSeq" id="WP_163382782.1">
    <property type="nucleotide sequence ID" value="NZ_JAUFQS010000047.1"/>
</dbReference>
<dbReference type="SMART" id="SM00245">
    <property type="entry name" value="TSPc"/>
    <property type="match status" value="1"/>
</dbReference>
<dbReference type="Pfam" id="PF03572">
    <property type="entry name" value="Peptidase_S41"/>
    <property type="match status" value="1"/>
</dbReference>
<dbReference type="Pfam" id="PF18294">
    <property type="entry name" value="Pept_S41_N"/>
    <property type="match status" value="1"/>
</dbReference>
<feature type="domain" description="Tail specific protease" evidence="1">
    <location>
        <begin position="165"/>
        <end position="384"/>
    </location>
</feature>
<evidence type="ECO:0000259" key="1">
    <source>
        <dbReference type="SMART" id="SM00245"/>
    </source>
</evidence>
<dbReference type="PROSITE" id="PS51257">
    <property type="entry name" value="PROKAR_LIPOPROTEIN"/>
    <property type="match status" value="1"/>
</dbReference>
<dbReference type="SUPFAM" id="SSF52096">
    <property type="entry name" value="ClpP/crotonase"/>
    <property type="match status" value="1"/>
</dbReference>
<dbReference type="EMBL" id="JAUFQS010000047">
    <property type="protein sequence ID" value="MDN3690763.1"/>
    <property type="molecule type" value="Genomic_DNA"/>
</dbReference>
<dbReference type="CDD" id="cd07561">
    <property type="entry name" value="Peptidase_S41_CPP_like"/>
    <property type="match status" value="1"/>
</dbReference>
<organism evidence="2 3">
    <name type="scientific">Cyclobacterium jeungdonense</name>
    <dbReference type="NCBI Taxonomy" id="708087"/>
    <lineage>
        <taxon>Bacteria</taxon>
        <taxon>Pseudomonadati</taxon>
        <taxon>Bacteroidota</taxon>
        <taxon>Cytophagia</taxon>
        <taxon>Cytophagales</taxon>
        <taxon>Cyclobacteriaceae</taxon>
        <taxon>Cyclobacterium</taxon>
    </lineage>
</organism>
<accession>A0ABT8CGT8</accession>
<evidence type="ECO:0000313" key="2">
    <source>
        <dbReference type="EMBL" id="MDN3690763.1"/>
    </source>
</evidence>
<dbReference type="Proteomes" id="UP001236663">
    <property type="component" value="Unassembled WGS sequence"/>
</dbReference>
<dbReference type="InterPro" id="IPR041613">
    <property type="entry name" value="Pept_S41_N"/>
</dbReference>
<dbReference type="InterPro" id="IPR036034">
    <property type="entry name" value="PDZ_sf"/>
</dbReference>
<dbReference type="InterPro" id="IPR005151">
    <property type="entry name" value="Tail-specific_protease"/>
</dbReference>
<sequence>MILKLNRGFLGLLLVFSVILSSCNEDLGETPSSQNLVKEAIFESMKEWYYWNDELPVSIDPAEYRSNDDLLYDLMYLQLDRWSYLTTREAFDKAFTGQNAGHGFGFGLGDDGKLYVSFVYTESPAGKDGWERGWELTKINGRPIEDYRLGNGYNFELGENTTGVTNTFTFKLPDGTTTTRQNTKAEYQANSVLYRDVKDIGGKSVGYWVYNSFKVSPGTSPNRSQEVEETLSYFEEEGIDELILDLRYNGGGSVDVAEQIMNGLIPTADDGKLMYTNALNLDKSNLNETFQFNKTGNLDLKRLVVITSRGSASASELLINCLSPYMEVVLVGQRTYGKPVGSFPLSQFNQVLSQNEVELVPITFAIANAEGNAAYYDGFPVTIPSMDNPAFNWGDTRETNLASALTFIQYGSTAVGARQNVREDQWQMIDNFSGLAKEFPVY</sequence>
<comment type="caution">
    <text evidence="2">The sequence shown here is derived from an EMBL/GenBank/DDBJ whole genome shotgun (WGS) entry which is preliminary data.</text>
</comment>
<proteinExistence type="predicted"/>
<dbReference type="InterPro" id="IPR029045">
    <property type="entry name" value="ClpP/crotonase-like_dom_sf"/>
</dbReference>
<keyword evidence="3" id="KW-1185">Reference proteome</keyword>
<dbReference type="Gene3D" id="3.90.226.10">
    <property type="entry name" value="2-enoyl-CoA Hydratase, Chain A, domain 1"/>
    <property type="match status" value="1"/>
</dbReference>
<dbReference type="PANTHER" id="PTHR32060">
    <property type="entry name" value="TAIL-SPECIFIC PROTEASE"/>
    <property type="match status" value="1"/>
</dbReference>
<dbReference type="PANTHER" id="PTHR32060:SF30">
    <property type="entry name" value="CARBOXY-TERMINAL PROCESSING PROTEASE CTPA"/>
    <property type="match status" value="1"/>
</dbReference>